<dbReference type="RefSeq" id="WP_231336021.1">
    <property type="nucleotide sequence ID" value="NZ_CP059572.1"/>
</dbReference>
<feature type="signal peptide" evidence="1">
    <location>
        <begin position="1"/>
        <end position="27"/>
    </location>
</feature>
<protein>
    <recommendedName>
        <fullName evidence="4">Secreted protein</fullName>
    </recommendedName>
</protein>
<dbReference type="EMBL" id="CP059572">
    <property type="protein sequence ID" value="QXJ22690.1"/>
    <property type="molecule type" value="Genomic_DNA"/>
</dbReference>
<feature type="chain" id="PRO_5045698738" description="Secreted protein" evidence="1">
    <location>
        <begin position="28"/>
        <end position="98"/>
    </location>
</feature>
<name>A0ABX8QV51_9ACTN</name>
<evidence type="ECO:0000313" key="3">
    <source>
        <dbReference type="Proteomes" id="UP001049518"/>
    </source>
</evidence>
<sequence>MRHITTALAAIAVAAAVTATSATPALAARGTLTVSGNTYHNPERGCYIGKFRPLSVNNQTNVTVLIYDGIKCNGRLIGRLGIGRSHVFEFGSSVYVPR</sequence>
<evidence type="ECO:0000313" key="2">
    <source>
        <dbReference type="EMBL" id="QXJ22690.1"/>
    </source>
</evidence>
<evidence type="ECO:0000256" key="1">
    <source>
        <dbReference type="SAM" id="SignalP"/>
    </source>
</evidence>
<reference evidence="2" key="1">
    <citation type="submission" date="2020-07" db="EMBL/GenBank/DDBJ databases">
        <authorList>
            <person name="Tarantini F.S."/>
            <person name="Hong K.W."/>
            <person name="Chan K.G."/>
        </authorList>
    </citation>
    <scope>NUCLEOTIDE SEQUENCE</scope>
    <source>
        <strain evidence="2">32-07</strain>
    </source>
</reference>
<evidence type="ECO:0008006" key="4">
    <source>
        <dbReference type="Google" id="ProtNLM"/>
    </source>
</evidence>
<accession>A0ABX8QV51</accession>
<organism evidence="2 3">
    <name type="scientific">Actinomadura graeca</name>
    <dbReference type="NCBI Taxonomy" id="2750812"/>
    <lineage>
        <taxon>Bacteria</taxon>
        <taxon>Bacillati</taxon>
        <taxon>Actinomycetota</taxon>
        <taxon>Actinomycetes</taxon>
        <taxon>Streptosporangiales</taxon>
        <taxon>Thermomonosporaceae</taxon>
        <taxon>Actinomadura</taxon>
    </lineage>
</organism>
<gene>
    <name evidence="2" type="ORF">AGRA3207_003735</name>
</gene>
<keyword evidence="3" id="KW-1185">Reference proteome</keyword>
<keyword evidence="1" id="KW-0732">Signal</keyword>
<proteinExistence type="predicted"/>
<dbReference type="Proteomes" id="UP001049518">
    <property type="component" value="Chromosome"/>
</dbReference>